<dbReference type="PROSITE" id="PS00298">
    <property type="entry name" value="HSP90"/>
    <property type="match status" value="1"/>
</dbReference>
<reference evidence="7 8" key="1">
    <citation type="submission" date="2023-05" db="EMBL/GenBank/DDBJ databases">
        <title>B98-5 Cell Line De Novo Hybrid Assembly: An Optical Mapping Approach.</title>
        <authorList>
            <person name="Kananen K."/>
            <person name="Auerbach J.A."/>
            <person name="Kautto E."/>
            <person name="Blachly J.S."/>
        </authorList>
    </citation>
    <scope>NUCLEOTIDE SEQUENCE [LARGE SCALE GENOMIC DNA]</scope>
    <source>
        <strain evidence="7">B95-8</strain>
        <tissue evidence="7">Cell line</tissue>
    </source>
</reference>
<dbReference type="SMART" id="SM00387">
    <property type="entry name" value="HATPase_c"/>
    <property type="match status" value="1"/>
</dbReference>
<dbReference type="InterPro" id="IPR020575">
    <property type="entry name" value="Hsp90_N"/>
</dbReference>
<keyword evidence="2" id="KW-0547">Nucleotide-binding</keyword>
<dbReference type="Gene3D" id="3.30.230.80">
    <property type="match status" value="1"/>
</dbReference>
<dbReference type="InterPro" id="IPR019805">
    <property type="entry name" value="Heat_shock_protein_90_CS"/>
</dbReference>
<evidence type="ECO:0000259" key="6">
    <source>
        <dbReference type="SMART" id="SM00387"/>
    </source>
</evidence>
<dbReference type="SUPFAM" id="SSF55874">
    <property type="entry name" value="ATPase domain of HSP90 chaperone/DNA topoisomerase II/histidine kinase"/>
    <property type="match status" value="1"/>
</dbReference>
<dbReference type="InterPro" id="IPR036890">
    <property type="entry name" value="HATPase_C_sf"/>
</dbReference>
<evidence type="ECO:0000313" key="8">
    <source>
        <dbReference type="Proteomes" id="UP001266305"/>
    </source>
</evidence>
<comment type="similarity">
    <text evidence="1">Belongs to the heat shock protein 90 family.</text>
</comment>
<evidence type="ECO:0000256" key="3">
    <source>
        <dbReference type="ARBA" id="ARBA00022840"/>
    </source>
</evidence>
<dbReference type="Proteomes" id="UP001266305">
    <property type="component" value="Unassembled WGS sequence"/>
</dbReference>
<dbReference type="CDD" id="cd16927">
    <property type="entry name" value="HATPase_Hsp90-like"/>
    <property type="match status" value="1"/>
</dbReference>
<dbReference type="InterPro" id="IPR020568">
    <property type="entry name" value="Ribosomal_Su5_D2-typ_SF"/>
</dbReference>
<protein>
    <recommendedName>
        <fullName evidence="6">Histidine kinase/HSP90-like ATPase domain-containing protein</fullName>
    </recommendedName>
</protein>
<evidence type="ECO:0000256" key="5">
    <source>
        <dbReference type="SAM" id="MobiDB-lite"/>
    </source>
</evidence>
<gene>
    <name evidence="7" type="ORF">P7K49_027124</name>
</gene>
<feature type="compositionally biased region" description="Basic and acidic residues" evidence="5">
    <location>
        <begin position="168"/>
        <end position="183"/>
    </location>
</feature>
<dbReference type="PRINTS" id="PR00775">
    <property type="entry name" value="HEATSHOCK90"/>
</dbReference>
<keyword evidence="8" id="KW-1185">Reference proteome</keyword>
<dbReference type="Gene3D" id="3.30.565.10">
    <property type="entry name" value="Histidine kinase-like ATPase, C-terminal domain"/>
    <property type="match status" value="1"/>
</dbReference>
<feature type="compositionally biased region" description="Acidic residues" evidence="5">
    <location>
        <begin position="184"/>
        <end position="202"/>
    </location>
</feature>
<evidence type="ECO:0000256" key="1">
    <source>
        <dbReference type="ARBA" id="ARBA00008239"/>
    </source>
</evidence>
<dbReference type="Pfam" id="PF00183">
    <property type="entry name" value="HSP90"/>
    <property type="match status" value="1"/>
</dbReference>
<feature type="region of interest" description="Disordered" evidence="5">
    <location>
        <begin position="164"/>
        <end position="227"/>
    </location>
</feature>
<evidence type="ECO:0000313" key="7">
    <source>
        <dbReference type="EMBL" id="KAK2095708.1"/>
    </source>
</evidence>
<keyword evidence="4" id="KW-0143">Chaperone</keyword>
<evidence type="ECO:0000256" key="2">
    <source>
        <dbReference type="ARBA" id="ARBA00022741"/>
    </source>
</evidence>
<dbReference type="InterPro" id="IPR003594">
    <property type="entry name" value="HATPase_dom"/>
</dbReference>
<proteinExistence type="inferred from homology"/>
<dbReference type="NCBIfam" id="NF003555">
    <property type="entry name" value="PRK05218.1"/>
    <property type="match status" value="1"/>
</dbReference>
<accession>A0ABQ9UGL8</accession>
<dbReference type="Pfam" id="PF13589">
    <property type="entry name" value="HATPase_c_3"/>
    <property type="match status" value="1"/>
</dbReference>
<organism evidence="7 8">
    <name type="scientific">Saguinus oedipus</name>
    <name type="common">Cotton-top tamarin</name>
    <name type="synonym">Oedipomidas oedipus</name>
    <dbReference type="NCBI Taxonomy" id="9490"/>
    <lineage>
        <taxon>Eukaryota</taxon>
        <taxon>Metazoa</taxon>
        <taxon>Chordata</taxon>
        <taxon>Craniata</taxon>
        <taxon>Vertebrata</taxon>
        <taxon>Euteleostomi</taxon>
        <taxon>Mammalia</taxon>
        <taxon>Eutheria</taxon>
        <taxon>Euarchontoglires</taxon>
        <taxon>Primates</taxon>
        <taxon>Haplorrhini</taxon>
        <taxon>Platyrrhini</taxon>
        <taxon>Cebidae</taxon>
        <taxon>Callitrichinae</taxon>
        <taxon>Saguinus</taxon>
    </lineage>
</organism>
<dbReference type="InterPro" id="IPR001404">
    <property type="entry name" value="Hsp90_fam"/>
</dbReference>
<evidence type="ECO:0000256" key="4">
    <source>
        <dbReference type="ARBA" id="ARBA00023186"/>
    </source>
</evidence>
<feature type="domain" description="Histidine kinase/HSP90-like ATPase" evidence="6">
    <location>
        <begin position="35"/>
        <end position="173"/>
    </location>
</feature>
<sequence>MPEEVHHGEEEVETFAFQAEIAQFMSLIINTFYFNKEIFLRELISNASDALDKIRYDSLTDPSKLDSGKELKIDIIPNCQEHTLTLVDTGIGMTKADLINNLGTISKSGTKAFMEALQAGADISMIGQFGVGFYSAYLVAEKVVVITKHSDNEQYAWESSAGGSFTVRADHGEPIGRGTKKEISDDEAEEEKGEKEEEDKDDEEKHKTEDVGSDEEDDSGKDKKKTKKIKEKYIDQEELNKTKPIWTRNPDDITQEEYGEFYKSLTNDREDHLAVKHFSVEGQLEFRALLLIPRQAPFDLFENKKKKNNIKLYVRRVFIMDSCDELIPEYLNFIRGVVDSEDLPLNISREMLQQSKILKVIRKIIVKKCLELFSELVEDKENYKKFYEAFSKNLKLGIHEDSTN</sequence>
<dbReference type="EMBL" id="JASSZA010000013">
    <property type="protein sequence ID" value="KAK2095708.1"/>
    <property type="molecule type" value="Genomic_DNA"/>
</dbReference>
<dbReference type="SUPFAM" id="SSF54211">
    <property type="entry name" value="Ribosomal protein S5 domain 2-like"/>
    <property type="match status" value="1"/>
</dbReference>
<name>A0ABQ9UGL8_SAGOE</name>
<keyword evidence="3" id="KW-0067">ATP-binding</keyword>
<comment type="caution">
    <text evidence="7">The sequence shown here is derived from an EMBL/GenBank/DDBJ whole genome shotgun (WGS) entry which is preliminary data.</text>
</comment>
<dbReference type="PANTHER" id="PTHR11528">
    <property type="entry name" value="HEAT SHOCK PROTEIN 90 FAMILY MEMBER"/>
    <property type="match status" value="1"/>
</dbReference>